<keyword evidence="2" id="KW-1185">Reference proteome</keyword>
<evidence type="ECO:0000313" key="2">
    <source>
        <dbReference type="Proteomes" id="UP000003111"/>
    </source>
</evidence>
<proteinExistence type="predicted"/>
<evidence type="ECO:0008006" key="3">
    <source>
        <dbReference type="Google" id="ProtNLM"/>
    </source>
</evidence>
<dbReference type="EMBL" id="ACLF03000002">
    <property type="protein sequence ID" value="EFQ84352.1"/>
    <property type="molecule type" value="Genomic_DNA"/>
</dbReference>
<reference evidence="1" key="1">
    <citation type="submission" date="2010-08" db="EMBL/GenBank/DDBJ databases">
        <authorList>
            <person name="Muzny D."/>
            <person name="Qin X."/>
            <person name="Buhay C."/>
            <person name="Dugan-Rocha S."/>
            <person name="Ding Y."/>
            <person name="Chen G."/>
            <person name="Hawes A."/>
            <person name="Holder M."/>
            <person name="Jhangiani S."/>
            <person name="Johnson A."/>
            <person name="Khan Z."/>
            <person name="Li Z."/>
            <person name="Liu W."/>
            <person name="Liu X."/>
            <person name="Perez L."/>
            <person name="Shen H."/>
            <person name="Wang Q."/>
            <person name="Watt J."/>
            <person name="Xi L."/>
            <person name="Xin Y."/>
            <person name="Zhou J."/>
            <person name="Deng J."/>
            <person name="Jiang H."/>
            <person name="Liu Y."/>
            <person name="Qu J."/>
            <person name="Song X.-Z."/>
            <person name="Zhang L."/>
            <person name="Villasana D."/>
            <person name="Johnson A."/>
            <person name="Liu J."/>
            <person name="Liyanage D."/>
            <person name="Lorensuhewa L."/>
            <person name="Robinson T."/>
            <person name="Song A."/>
            <person name="Song B.-B."/>
            <person name="Dinh H."/>
            <person name="Thornton R."/>
            <person name="Coyle M."/>
            <person name="Francisco L."/>
            <person name="Jackson L."/>
            <person name="Javaid M."/>
            <person name="Korchina V."/>
            <person name="Kovar C."/>
            <person name="Mata R."/>
            <person name="Mathew T."/>
            <person name="Ngo R."/>
            <person name="Nguyen L."/>
            <person name="Nguyen N."/>
            <person name="Okwuonu G."/>
            <person name="Ongeri F."/>
            <person name="Pham C."/>
            <person name="Simmons D."/>
            <person name="Wilczek-Boney K."/>
            <person name="Hale W."/>
            <person name="Jakkamsetti A."/>
            <person name="Pham P."/>
            <person name="Ruth R."/>
            <person name="San Lucas F."/>
            <person name="Warren J."/>
            <person name="Zhang J."/>
            <person name="Zhao Z."/>
            <person name="Zhou C."/>
            <person name="Zhu D."/>
            <person name="Lee S."/>
            <person name="Bess C."/>
            <person name="Blankenburg K."/>
            <person name="Forbes L."/>
            <person name="Fu Q."/>
            <person name="Gubbala S."/>
            <person name="Hirani K."/>
            <person name="Jayaseelan J.C."/>
            <person name="Lara F."/>
            <person name="Munidasa M."/>
            <person name="Palculict T."/>
            <person name="Patil S."/>
            <person name="Pu L.-L."/>
            <person name="Saada N."/>
            <person name="Tang L."/>
            <person name="Weissenberger G."/>
            <person name="Zhu Y."/>
            <person name="Hemphill L."/>
            <person name="Shang Y."/>
            <person name="Youmans B."/>
            <person name="Ayvaz T."/>
            <person name="Ross M."/>
            <person name="Santibanez J."/>
            <person name="Aqrawi P."/>
            <person name="Gross S."/>
            <person name="Joshi V."/>
            <person name="Fowler G."/>
            <person name="Nazareth L."/>
            <person name="Reid J."/>
            <person name="Worley K."/>
            <person name="Petrosino J."/>
            <person name="Highlander S."/>
            <person name="Gibbs R."/>
        </authorList>
    </citation>
    <scope>NUCLEOTIDE SEQUENCE [LARGE SCALE GENOMIC DNA]</scope>
    <source>
        <strain evidence="1">DSM 15272</strain>
    </source>
</reference>
<comment type="caution">
    <text evidence="1">The sequence shown here is derived from an EMBL/GenBank/DDBJ whole genome shotgun (WGS) entry which is preliminary data.</text>
</comment>
<gene>
    <name evidence="1" type="ORF">HMPREF0063_10204</name>
</gene>
<organism evidence="1 2">
    <name type="scientific">Aeromicrobium marinum DSM 15272</name>
    <dbReference type="NCBI Taxonomy" id="585531"/>
    <lineage>
        <taxon>Bacteria</taxon>
        <taxon>Bacillati</taxon>
        <taxon>Actinomycetota</taxon>
        <taxon>Actinomycetes</taxon>
        <taxon>Propionibacteriales</taxon>
        <taxon>Nocardioidaceae</taxon>
        <taxon>Aeromicrobium</taxon>
    </lineage>
</organism>
<accession>E2S847</accession>
<evidence type="ECO:0000313" key="1">
    <source>
        <dbReference type="EMBL" id="EFQ84352.1"/>
    </source>
</evidence>
<dbReference type="Proteomes" id="UP000003111">
    <property type="component" value="Unassembled WGS sequence"/>
</dbReference>
<dbReference type="HOGENOM" id="CLU_1912610_0_0_11"/>
<protein>
    <recommendedName>
        <fullName evidence="3">DUF222 domain-containing protein</fullName>
    </recommendedName>
</protein>
<dbReference type="AlphaFoldDB" id="E2S847"/>
<name>E2S847_9ACTN</name>
<sequence length="132" mass="13894">MTAEELVARTRNRAHVHLLQGHRAAVDRIAAEIVTTGSGEAVGDLATQTRATADGYVTSDVFDDLVSRYNLTEGTGTTSNVTLRVTSFDPETIRQIAAAGEVLAGLDLADSLDTRERAAGLQVLTAALGADR</sequence>